<sequence>QGRMGKPEEVAYAALFLASDESSHVTGHTLVVDGGIEVDNKQMIKPSPLC</sequence>
<evidence type="ECO:0000313" key="1">
    <source>
        <dbReference type="EMBL" id="GAI39848.1"/>
    </source>
</evidence>
<reference evidence="1" key="1">
    <citation type="journal article" date="2014" name="Front. Microbiol.">
        <title>High frequency of phylogenetically diverse reductive dehalogenase-homologous genes in deep subseafloor sedimentary metagenomes.</title>
        <authorList>
            <person name="Kawai M."/>
            <person name="Futagami T."/>
            <person name="Toyoda A."/>
            <person name="Takaki Y."/>
            <person name="Nishi S."/>
            <person name="Hori S."/>
            <person name="Arai W."/>
            <person name="Tsubouchi T."/>
            <person name="Morono Y."/>
            <person name="Uchiyama I."/>
            <person name="Ito T."/>
            <person name="Fujiyama A."/>
            <person name="Inagaki F."/>
            <person name="Takami H."/>
        </authorList>
    </citation>
    <scope>NUCLEOTIDE SEQUENCE</scope>
    <source>
        <strain evidence="1">Expedition CK06-06</strain>
    </source>
</reference>
<accession>X1N8B6</accession>
<dbReference type="InterPro" id="IPR002347">
    <property type="entry name" value="SDR_fam"/>
</dbReference>
<name>X1N8B6_9ZZZZ</name>
<gene>
    <name evidence="1" type="ORF">S06H3_46300</name>
</gene>
<evidence type="ECO:0008006" key="2">
    <source>
        <dbReference type="Google" id="ProtNLM"/>
    </source>
</evidence>
<dbReference type="InterPro" id="IPR036291">
    <property type="entry name" value="NAD(P)-bd_dom_sf"/>
</dbReference>
<dbReference type="SUPFAM" id="SSF51735">
    <property type="entry name" value="NAD(P)-binding Rossmann-fold domains"/>
    <property type="match status" value="1"/>
</dbReference>
<dbReference type="EMBL" id="BARV01028990">
    <property type="protein sequence ID" value="GAI39848.1"/>
    <property type="molecule type" value="Genomic_DNA"/>
</dbReference>
<proteinExistence type="predicted"/>
<organism evidence="1">
    <name type="scientific">marine sediment metagenome</name>
    <dbReference type="NCBI Taxonomy" id="412755"/>
    <lineage>
        <taxon>unclassified sequences</taxon>
        <taxon>metagenomes</taxon>
        <taxon>ecological metagenomes</taxon>
    </lineage>
</organism>
<feature type="non-terminal residue" evidence="1">
    <location>
        <position position="1"/>
    </location>
</feature>
<dbReference type="AlphaFoldDB" id="X1N8B6"/>
<dbReference type="Pfam" id="PF13561">
    <property type="entry name" value="adh_short_C2"/>
    <property type="match status" value="1"/>
</dbReference>
<dbReference type="Gene3D" id="3.40.50.720">
    <property type="entry name" value="NAD(P)-binding Rossmann-like Domain"/>
    <property type="match status" value="1"/>
</dbReference>
<comment type="caution">
    <text evidence="1">The sequence shown here is derived from an EMBL/GenBank/DDBJ whole genome shotgun (WGS) entry which is preliminary data.</text>
</comment>
<protein>
    <recommendedName>
        <fullName evidence="2">Short-chain dehydrogenase/reductase SDR</fullName>
    </recommendedName>
</protein>